<dbReference type="OrthoDB" id="4796417at2759"/>
<gene>
    <name evidence="3" type="ORF">GQ607_006189</name>
</gene>
<evidence type="ECO:0000256" key="1">
    <source>
        <dbReference type="SAM" id="MobiDB-lite"/>
    </source>
</evidence>
<keyword evidence="2" id="KW-1133">Transmembrane helix</keyword>
<keyword evidence="2" id="KW-0812">Transmembrane</keyword>
<reference evidence="3 4" key="1">
    <citation type="submission" date="2019-12" db="EMBL/GenBank/DDBJ databases">
        <title>A genome sequence resource for the geographically widespread anthracnose pathogen Colletotrichum asianum.</title>
        <authorList>
            <person name="Meng Y."/>
        </authorList>
    </citation>
    <scope>NUCLEOTIDE SEQUENCE [LARGE SCALE GENOMIC DNA]</scope>
    <source>
        <strain evidence="3 4">ICMP 18580</strain>
    </source>
</reference>
<evidence type="ECO:0000313" key="3">
    <source>
        <dbReference type="EMBL" id="KAF0326571.1"/>
    </source>
</evidence>
<keyword evidence="4" id="KW-1185">Reference proteome</keyword>
<evidence type="ECO:0000313" key="4">
    <source>
        <dbReference type="Proteomes" id="UP000434172"/>
    </source>
</evidence>
<feature type="transmembrane region" description="Helical" evidence="2">
    <location>
        <begin position="74"/>
        <end position="105"/>
    </location>
</feature>
<accession>A0A8H3WIW1</accession>
<protein>
    <submittedName>
        <fullName evidence="3">Uncharacterized protein</fullName>
    </submittedName>
</protein>
<feature type="region of interest" description="Disordered" evidence="1">
    <location>
        <begin position="1"/>
        <end position="28"/>
    </location>
</feature>
<dbReference type="AlphaFoldDB" id="A0A8H3WIW1"/>
<dbReference type="EMBL" id="WOWK01000029">
    <property type="protein sequence ID" value="KAF0326571.1"/>
    <property type="molecule type" value="Genomic_DNA"/>
</dbReference>
<name>A0A8H3WIW1_9PEZI</name>
<comment type="caution">
    <text evidence="3">The sequence shown here is derived from an EMBL/GenBank/DDBJ whole genome shotgun (WGS) entry which is preliminary data.</text>
</comment>
<keyword evidence="2" id="KW-0472">Membrane</keyword>
<sequence>MADRDSSLSSGATDEDGRKEVESKKQANSKLWIKSNGKVDWHAVYTMFSALVAQGCFIYFFYRVYLAYKRNGTLSWLIIAVTVFGVLFTTLTILYVGVHLIAWYLGCLW</sequence>
<dbReference type="Proteomes" id="UP000434172">
    <property type="component" value="Unassembled WGS sequence"/>
</dbReference>
<feature type="compositionally biased region" description="Basic and acidic residues" evidence="1">
    <location>
        <begin position="15"/>
        <end position="25"/>
    </location>
</feature>
<feature type="transmembrane region" description="Helical" evidence="2">
    <location>
        <begin position="42"/>
        <end position="62"/>
    </location>
</feature>
<proteinExistence type="predicted"/>
<organism evidence="3 4">
    <name type="scientific">Colletotrichum asianum</name>
    <dbReference type="NCBI Taxonomy" id="702518"/>
    <lineage>
        <taxon>Eukaryota</taxon>
        <taxon>Fungi</taxon>
        <taxon>Dikarya</taxon>
        <taxon>Ascomycota</taxon>
        <taxon>Pezizomycotina</taxon>
        <taxon>Sordariomycetes</taxon>
        <taxon>Hypocreomycetidae</taxon>
        <taxon>Glomerellales</taxon>
        <taxon>Glomerellaceae</taxon>
        <taxon>Colletotrichum</taxon>
        <taxon>Colletotrichum gloeosporioides species complex</taxon>
    </lineage>
</organism>
<evidence type="ECO:0000256" key="2">
    <source>
        <dbReference type="SAM" id="Phobius"/>
    </source>
</evidence>